<keyword evidence="1" id="KW-0732">Signal</keyword>
<dbReference type="SMART" id="SM00089">
    <property type="entry name" value="PKD"/>
    <property type="match status" value="6"/>
</dbReference>
<accession>A0A098S260</accession>
<evidence type="ECO:0000313" key="3">
    <source>
        <dbReference type="EMBL" id="KGE86176.1"/>
    </source>
</evidence>
<dbReference type="STRING" id="1524460.IX84_23925"/>
<dbReference type="Proteomes" id="UP000029736">
    <property type="component" value="Unassembled WGS sequence"/>
</dbReference>
<evidence type="ECO:0000259" key="2">
    <source>
        <dbReference type="PROSITE" id="PS50093"/>
    </source>
</evidence>
<dbReference type="InterPro" id="IPR026341">
    <property type="entry name" value="T9SS_type_B"/>
</dbReference>
<reference evidence="3 4" key="1">
    <citation type="journal article" date="2014" name="Int. J. Syst. Evol. Microbiol.">
        <title>Phaeodactylibacter xiamenensis gen. nov., sp. nov., a member of the family Saprospiraceae isolated from the marine alga Phaeodactylum tricornutum.</title>
        <authorList>
            <person name="Chen Z.Jr."/>
            <person name="Lei X."/>
            <person name="Lai Q."/>
            <person name="Li Y."/>
            <person name="Zhang B."/>
            <person name="Zhang J."/>
            <person name="Zhang H."/>
            <person name="Yang L."/>
            <person name="Zheng W."/>
            <person name="Tian Y."/>
            <person name="Yu Z."/>
            <person name="Xu H.Jr."/>
            <person name="Zheng T."/>
        </authorList>
    </citation>
    <scope>NUCLEOTIDE SEQUENCE [LARGE SCALE GENOMIC DNA]</scope>
    <source>
        <strain evidence="3 4">KD52</strain>
    </source>
</reference>
<name>A0A098S260_9BACT</name>
<dbReference type="InterPro" id="IPR000601">
    <property type="entry name" value="PKD_dom"/>
</dbReference>
<dbReference type="EMBL" id="JPOS01000082">
    <property type="protein sequence ID" value="KGE86176.1"/>
    <property type="molecule type" value="Genomic_DNA"/>
</dbReference>
<evidence type="ECO:0000313" key="4">
    <source>
        <dbReference type="Proteomes" id="UP000029736"/>
    </source>
</evidence>
<evidence type="ECO:0000256" key="1">
    <source>
        <dbReference type="SAM" id="SignalP"/>
    </source>
</evidence>
<dbReference type="OrthoDB" id="7794186at2"/>
<dbReference type="Pfam" id="PF13585">
    <property type="entry name" value="CHU_C"/>
    <property type="match status" value="1"/>
</dbReference>
<dbReference type="NCBIfam" id="TIGR04131">
    <property type="entry name" value="Bac_Flav_CTERM"/>
    <property type="match status" value="1"/>
</dbReference>
<organism evidence="3 4">
    <name type="scientific">Phaeodactylibacter xiamenensis</name>
    <dbReference type="NCBI Taxonomy" id="1524460"/>
    <lineage>
        <taxon>Bacteria</taxon>
        <taxon>Pseudomonadati</taxon>
        <taxon>Bacteroidota</taxon>
        <taxon>Saprospiria</taxon>
        <taxon>Saprospirales</taxon>
        <taxon>Haliscomenobacteraceae</taxon>
        <taxon>Phaeodactylibacter</taxon>
    </lineage>
</organism>
<protein>
    <recommendedName>
        <fullName evidence="2">PKD domain-containing protein</fullName>
    </recommendedName>
</protein>
<proteinExistence type="predicted"/>
<dbReference type="InterPro" id="IPR022409">
    <property type="entry name" value="PKD/Chitinase_dom"/>
</dbReference>
<dbReference type="Pfam" id="PF18911">
    <property type="entry name" value="PKD_4"/>
    <property type="match status" value="1"/>
</dbReference>
<dbReference type="InterPro" id="IPR035986">
    <property type="entry name" value="PKD_dom_sf"/>
</dbReference>
<dbReference type="Gene3D" id="2.60.40.10">
    <property type="entry name" value="Immunoglobulins"/>
    <property type="match status" value="4"/>
</dbReference>
<feature type="domain" description="PKD" evidence="2">
    <location>
        <begin position="811"/>
        <end position="882"/>
    </location>
</feature>
<feature type="signal peptide" evidence="1">
    <location>
        <begin position="1"/>
        <end position="26"/>
    </location>
</feature>
<gene>
    <name evidence="3" type="ORF">IX84_23925</name>
</gene>
<comment type="caution">
    <text evidence="3">The sequence shown here is derived from an EMBL/GenBank/DDBJ whole genome shotgun (WGS) entry which is preliminary data.</text>
</comment>
<feature type="domain" description="PKD" evidence="2">
    <location>
        <begin position="406"/>
        <end position="473"/>
    </location>
</feature>
<sequence>MMWNPLLRFGLLFSFLLLCLPTALQATHIVGGEMNYTCLGNDEYEITLTIFRDCYNGNPNAWFDNPASIGVFNEDNVLLEEILLPLMNNDTLNPVLTSECLVVPPDVCVHTTTYRTIVTLPPIPGGYQLAYQRCCRNETIVNIVDPLDTGATYGVTISEAALEACNSNPKFKEWPPIYICVNEPIVFDQSAIDQDGDSIVYRLCTPLTGATPDIPQPQPPNNPPYDEIQWIDPPYNVDNMLNGSPGGAPLSINPQTGLLTGFPVTQGQFVVGICVEEYRDGVLISTTRRDFQYNIGLCGEANAAFTAPEVQCGSLTVNFDNQSDGSGNYLWLFNDPGNPGASSAMTDPVYTFSDTGQYTVMLIVAPGEVCEDTAFQEIHLKPNTLVPDFELSIDGCSDVAALQVQDNSGDTLYDIASWNWTVTPGGLTSEAPSPVFTIEEAGTYTVLLTLTSTEGCTDTLSQTIDVELLSNALTAVQFSQCPGGSTALNPDFNTAYTYSWGNHPDIEDPSQPNPVVQPLETTAYAVTVSDVAGNCSLETEVLVEVAPALNPSLLPDTTICVPDITLQASDPNAIFYSWYADAALTEPLGGEDTLQVSPMGAAVYYVLVRDALGCTAVDSVTVTGNAIDVITTSQSGICPGALGAAAVINQDLTDTLTYLWAPDSLLVFGNDNSTVFIAPPAPGGYGLTVSLENQFGCTLVDSVHLIQIDTLPQDSFQVVQQCSGFTVQFSSTSVNAPFYDWYFGDPDNPGAVGQGSAVSYTYPGPGTYEVMTILDNFSACPDTIIQQVEVTAPQITPDFTYGITACTDSVTVQFSDVSVNTQSDIIDWAWDFGNGTQDTGPNPESTFTASGIYEVQLAITSSDGCVDEITQPVAINIPDPMLPDTLQGCPGVALNLNPNPLPGYTYIWSPATGLSDENSPNPAATLDTPQTYSVVMAETDGNCAFEREIVVEVAPPIAYTLSNDTLICEGSLTLSAFSAQAASYTWSDEGDFSVELSNNPSFTVNPSGLRTFYVAIKDSLGCFVQDSVQVEGSNILVFTDATVGICEGDTATLEVVELAPGQNLFYEWLPDENILNGQGTSTVTADAGTGSNYEVWITNERGCVKTLSIAVSVASTVPPLDVSAAPDTIFEPQLVQLLATQDPDYTYEWLPPNGLSNPGVFNPQVFVDTSRTFTVRVTDGNGCSNEETVQIFWLSECLPPYIFVPNAFTPDGDGLNDRLQVKGGTIDELYFAIYDRWGEKVYETADPQHDGWDGTFRNRELPADVYGYYLEVRCFNQESYQTKGNITLLR</sequence>
<feature type="chain" id="PRO_5001947507" description="PKD domain-containing protein" evidence="1">
    <location>
        <begin position="27"/>
        <end position="1290"/>
    </location>
</feature>
<keyword evidence="4" id="KW-1185">Reference proteome</keyword>
<dbReference type="InterPro" id="IPR013783">
    <property type="entry name" value="Ig-like_fold"/>
</dbReference>
<dbReference type="PROSITE" id="PS50093">
    <property type="entry name" value="PKD"/>
    <property type="match status" value="3"/>
</dbReference>
<feature type="domain" description="PKD" evidence="2">
    <location>
        <begin position="739"/>
        <end position="776"/>
    </location>
</feature>
<dbReference type="RefSeq" id="WP_044226282.1">
    <property type="nucleotide sequence ID" value="NZ_JBKAGJ010000002.1"/>
</dbReference>
<dbReference type="CDD" id="cd00146">
    <property type="entry name" value="PKD"/>
    <property type="match status" value="4"/>
</dbReference>
<dbReference type="SUPFAM" id="SSF49299">
    <property type="entry name" value="PKD domain"/>
    <property type="match status" value="4"/>
</dbReference>